<evidence type="ECO:0000313" key="3">
    <source>
        <dbReference type="Proteomes" id="UP000255070"/>
    </source>
</evidence>
<dbReference type="InterPro" id="IPR025491">
    <property type="entry name" value="DUF4382"/>
</dbReference>
<sequence length="437" mass="44566">MPRSTSRNTVSKGTPSIALSLFSKRYRMSNLHGFRSAKALCWAGLGLIAAGLAACGGGGGGDSSPQQGTLKLAMTDAPACGYDHVYVTVTKIRVHQSATAGTTDSGWSELTIPAQRIDLLGLTNGVLQELGSLPLPAGNYQQIRLVLADNPSNPTSANPLANALVLSGSTNEIALTTPSGQQSGFKLKANFNVTGGQVADMVLDFDACKSIVKAGNSGNYNLKPVVAVIKRLTTAIVGYVDPALASSVVVSTRDPDNNLRATVPNATTGKFVLAYLPENTNYTVVVAGQNLTTAAVTGVPVSIAAGTTALNASTAPIPLPASASATVTGKVTNTSNTPLTDADVNAQQVLSAGQRLDAAWTLVDPANANYSLNLPLVAPNKAPYVASGPLVFTADTAAAGKYNILGSAAGYTTQTTAPAVTLTIANSVTTKDLVLAP</sequence>
<dbReference type="AlphaFoldDB" id="A0A8B4SB40"/>
<feature type="domain" description="DUF4382" evidence="1">
    <location>
        <begin position="67"/>
        <end position="224"/>
    </location>
</feature>
<reference evidence="2 3" key="1">
    <citation type="submission" date="2018-06" db="EMBL/GenBank/DDBJ databases">
        <authorList>
            <consortium name="Pathogen Informatics"/>
            <person name="Doyle S."/>
        </authorList>
    </citation>
    <scope>NUCLEOTIDE SEQUENCE [LARGE SCALE GENOMIC DNA]</scope>
    <source>
        <strain evidence="2 3">NCTC10698</strain>
    </source>
</reference>
<organism evidence="2 3">
    <name type="scientific">Comamonas testosteroni</name>
    <name type="common">Pseudomonas testosteroni</name>
    <dbReference type="NCBI Taxonomy" id="285"/>
    <lineage>
        <taxon>Bacteria</taxon>
        <taxon>Pseudomonadati</taxon>
        <taxon>Pseudomonadota</taxon>
        <taxon>Betaproteobacteria</taxon>
        <taxon>Burkholderiales</taxon>
        <taxon>Comamonadaceae</taxon>
        <taxon>Comamonas</taxon>
    </lineage>
</organism>
<protein>
    <recommendedName>
        <fullName evidence="1">DUF4382 domain-containing protein</fullName>
    </recommendedName>
</protein>
<evidence type="ECO:0000259" key="1">
    <source>
        <dbReference type="Pfam" id="PF14321"/>
    </source>
</evidence>
<keyword evidence="3" id="KW-1185">Reference proteome</keyword>
<dbReference type="Proteomes" id="UP000255070">
    <property type="component" value="Unassembled WGS sequence"/>
</dbReference>
<gene>
    <name evidence="2" type="ORF">NCTC10698_04486</name>
</gene>
<evidence type="ECO:0000313" key="2">
    <source>
        <dbReference type="EMBL" id="SUY79545.1"/>
    </source>
</evidence>
<dbReference type="EMBL" id="UFXL01000001">
    <property type="protein sequence ID" value="SUY79545.1"/>
    <property type="molecule type" value="Genomic_DNA"/>
</dbReference>
<accession>A0A8B4SB40</accession>
<comment type="caution">
    <text evidence="2">The sequence shown here is derived from an EMBL/GenBank/DDBJ whole genome shotgun (WGS) entry which is preliminary data.</text>
</comment>
<name>A0A8B4SB40_COMTE</name>
<dbReference type="Pfam" id="PF14321">
    <property type="entry name" value="DUF4382"/>
    <property type="match status" value="1"/>
</dbReference>
<proteinExistence type="predicted"/>